<name>A0A1G8EJL5_9SPHI</name>
<organism evidence="4 5">
    <name type="scientific">Pedobacter terrae</name>
    <dbReference type="NCBI Taxonomy" id="405671"/>
    <lineage>
        <taxon>Bacteria</taxon>
        <taxon>Pseudomonadati</taxon>
        <taxon>Bacteroidota</taxon>
        <taxon>Sphingobacteriia</taxon>
        <taxon>Sphingobacteriales</taxon>
        <taxon>Sphingobacteriaceae</taxon>
        <taxon>Pedobacter</taxon>
    </lineage>
</organism>
<evidence type="ECO:0000313" key="4">
    <source>
        <dbReference type="EMBL" id="SDH70020.1"/>
    </source>
</evidence>
<proteinExistence type="predicted"/>
<dbReference type="SUPFAM" id="SSF53686">
    <property type="entry name" value="Tryptophan synthase beta subunit-like PLP-dependent enzymes"/>
    <property type="match status" value="1"/>
</dbReference>
<keyword evidence="5" id="KW-1185">Reference proteome</keyword>
<comment type="cofactor">
    <cofactor evidence="1">
        <name>pyridoxal 5'-phosphate</name>
        <dbReference type="ChEBI" id="CHEBI:597326"/>
    </cofactor>
</comment>
<keyword evidence="4" id="KW-0456">Lyase</keyword>
<dbReference type="InterPro" id="IPR001926">
    <property type="entry name" value="TrpB-like_PALP"/>
</dbReference>
<dbReference type="GO" id="GO:0008838">
    <property type="term" value="F:diaminopropionate ammonia-lyase activity"/>
    <property type="evidence" value="ECO:0007669"/>
    <property type="project" value="InterPro"/>
</dbReference>
<evidence type="ECO:0000256" key="2">
    <source>
        <dbReference type="ARBA" id="ARBA00022898"/>
    </source>
</evidence>
<dbReference type="RefSeq" id="WP_090505103.1">
    <property type="nucleotide sequence ID" value="NZ_FNCH01000040.1"/>
</dbReference>
<feature type="domain" description="Tryptophan synthase beta chain-like PALP" evidence="3">
    <location>
        <begin position="40"/>
        <end position="352"/>
    </location>
</feature>
<dbReference type="InterPro" id="IPR036052">
    <property type="entry name" value="TrpB-like_PALP_sf"/>
</dbReference>
<dbReference type="Proteomes" id="UP000199643">
    <property type="component" value="Unassembled WGS sequence"/>
</dbReference>
<dbReference type="AlphaFoldDB" id="A0A1G8EJL5"/>
<evidence type="ECO:0000313" key="5">
    <source>
        <dbReference type="Proteomes" id="UP000199643"/>
    </source>
</evidence>
<dbReference type="NCBIfam" id="NF006058">
    <property type="entry name" value="PRK08206.1"/>
    <property type="match status" value="1"/>
</dbReference>
<dbReference type="NCBIfam" id="TIGR01747">
    <property type="entry name" value="diampropi_NH3ly"/>
    <property type="match status" value="1"/>
</dbReference>
<sequence length="403" mass="44121">MLLVNKMAQKGLPLDIGDAELLTPSVVKKAQDFWASRNEYTITPLHSLTALAKHYGIAGIHVKDEDYRLGLHSFKALGGTYAVFCIIMEEAQNRLGRRIMFDEISHPDVKKIASQIIFTCATDGNHGRSVAAGAQIVGAKSVIFVHEGVSQKRREAIAAYGASIEEVKGTYDDSIVTASRMIKDKGWIMVSDTSWQGYERVPGLIMQGYTTLLTEALLQLEELPSHVFIQAGVGGLASAIAGHLFLLFGEKRPKIVIVEPESAACIYESAKNGCSVKINPGKPTVMAMLECYEPSMIAWRILSRIADGFITISEKEAVDTMRLLAMPRGNDPFIVSGESGGAGLAGLIQICENTSLMSELRIDRGSRILIFNTEGATDSQRYIELVGQRPQDIYLKNENRPDL</sequence>
<dbReference type="GO" id="GO:0030170">
    <property type="term" value="F:pyridoxal phosphate binding"/>
    <property type="evidence" value="ECO:0007669"/>
    <property type="project" value="InterPro"/>
</dbReference>
<dbReference type="InterPro" id="IPR010081">
    <property type="entry name" value="DiNH2opropionate_NH3_lyase"/>
</dbReference>
<reference evidence="5" key="1">
    <citation type="submission" date="2016-10" db="EMBL/GenBank/DDBJ databases">
        <authorList>
            <person name="Varghese N."/>
            <person name="Submissions S."/>
        </authorList>
    </citation>
    <scope>NUCLEOTIDE SEQUENCE [LARGE SCALE GENOMIC DNA]</scope>
    <source>
        <strain evidence="5">DSM 17933</strain>
    </source>
</reference>
<protein>
    <submittedName>
        <fullName evidence="4">Diaminopropionate ammonia-lyase</fullName>
    </submittedName>
</protein>
<dbReference type="Pfam" id="PF00291">
    <property type="entry name" value="PALP"/>
    <property type="match status" value="1"/>
</dbReference>
<dbReference type="PANTHER" id="PTHR42937:SF1">
    <property type="entry name" value="DIAMINOPROPIONATE AMMONIA-LYASE"/>
    <property type="match status" value="1"/>
</dbReference>
<dbReference type="EMBL" id="FNCH01000040">
    <property type="protein sequence ID" value="SDH70020.1"/>
    <property type="molecule type" value="Genomic_DNA"/>
</dbReference>
<accession>A0A1G8EJL5</accession>
<dbReference type="Gene3D" id="3.40.50.1100">
    <property type="match status" value="3"/>
</dbReference>
<dbReference type="STRING" id="405671.SAMN05421827_1401"/>
<dbReference type="OrthoDB" id="34584at2"/>
<evidence type="ECO:0000256" key="1">
    <source>
        <dbReference type="ARBA" id="ARBA00001933"/>
    </source>
</evidence>
<gene>
    <name evidence="4" type="ORF">SAMN05421827_1401</name>
</gene>
<keyword evidence="2" id="KW-0663">Pyridoxal phosphate</keyword>
<evidence type="ECO:0000259" key="3">
    <source>
        <dbReference type="Pfam" id="PF00291"/>
    </source>
</evidence>
<dbReference type="CDD" id="cd00640">
    <property type="entry name" value="Trp-synth-beta_II"/>
    <property type="match status" value="1"/>
</dbReference>
<dbReference type="PANTHER" id="PTHR42937">
    <property type="match status" value="1"/>
</dbReference>